<dbReference type="GO" id="GO:0004252">
    <property type="term" value="F:serine-type endopeptidase activity"/>
    <property type="evidence" value="ECO:0007669"/>
    <property type="project" value="InterPro"/>
</dbReference>
<dbReference type="InterPro" id="IPR002470">
    <property type="entry name" value="Peptidase_S9A"/>
</dbReference>
<keyword evidence="3" id="KW-0378">Hydrolase</keyword>
<dbReference type="SUPFAM" id="SSF82171">
    <property type="entry name" value="DPP6 N-terminal domain-like"/>
    <property type="match status" value="1"/>
</dbReference>
<name>A0A840I7P9_9PROT</name>
<feature type="domain" description="Peptidase S9 prolyl oligopeptidase catalytic" evidence="10">
    <location>
        <begin position="418"/>
        <end position="629"/>
    </location>
</feature>
<keyword evidence="5" id="KW-0007">Acetylation</keyword>
<keyword evidence="13" id="KW-1185">Reference proteome</keyword>
<dbReference type="EMBL" id="JACHOB010000008">
    <property type="protein sequence ID" value="MBB4660355.1"/>
    <property type="molecule type" value="Genomic_DNA"/>
</dbReference>
<evidence type="ECO:0000256" key="8">
    <source>
        <dbReference type="ARBA" id="ARBA00045885"/>
    </source>
</evidence>
<dbReference type="Pfam" id="PF00326">
    <property type="entry name" value="Peptidase_S9"/>
    <property type="match status" value="1"/>
</dbReference>
<dbReference type="PROSITE" id="PS00708">
    <property type="entry name" value="PRO_ENDOPEP_SER"/>
    <property type="match status" value="1"/>
</dbReference>
<evidence type="ECO:0000256" key="3">
    <source>
        <dbReference type="ARBA" id="ARBA00022801"/>
    </source>
</evidence>
<evidence type="ECO:0000256" key="7">
    <source>
        <dbReference type="ARBA" id="ARBA00032596"/>
    </source>
</evidence>
<keyword evidence="9" id="KW-0732">Signal</keyword>
<comment type="similarity">
    <text evidence="1">Belongs to the peptidase S9A family.</text>
</comment>
<feature type="signal peptide" evidence="9">
    <location>
        <begin position="1"/>
        <end position="21"/>
    </location>
</feature>
<evidence type="ECO:0000256" key="5">
    <source>
        <dbReference type="ARBA" id="ARBA00022990"/>
    </source>
</evidence>
<gene>
    <name evidence="12" type="ORF">GGQ59_002905</name>
</gene>
<evidence type="ECO:0000256" key="1">
    <source>
        <dbReference type="ARBA" id="ARBA00005228"/>
    </source>
</evidence>
<dbReference type="AlphaFoldDB" id="A0A840I7P9"/>
<evidence type="ECO:0000313" key="12">
    <source>
        <dbReference type="EMBL" id="MBB4660355.1"/>
    </source>
</evidence>
<evidence type="ECO:0000313" key="13">
    <source>
        <dbReference type="Proteomes" id="UP000563524"/>
    </source>
</evidence>
<proteinExistence type="inferred from homology"/>
<dbReference type="PANTHER" id="PTHR42776">
    <property type="entry name" value="SERINE PEPTIDASE S9 FAMILY MEMBER"/>
    <property type="match status" value="1"/>
</dbReference>
<dbReference type="InterPro" id="IPR001375">
    <property type="entry name" value="Peptidase_S9_cat"/>
</dbReference>
<comment type="caution">
    <text evidence="12">The sequence shown here is derived from an EMBL/GenBank/DDBJ whole genome shotgun (WGS) entry which is preliminary data.</text>
</comment>
<sequence length="638" mass="69053">MRRAIWTVMTVVGLTGGGAAAQTTTYPAKAFFETTSFGLASDPYAFSPDGGTLLVSSDENGVFNAYAVDLTTGGREALTESASDASFAVSFMPNGGGFLYTADQGGNELNHLYLGGVGDAPRDLTPGDELKASFVGWIEDGAAFVVSTNERDPQFFDAYRYDAETFERRMMFQNDEGFASLVISRDGNLLAATKERTSADSDIYLVDLADGGEPRLITEHEGNVAHGVYDFTPDGEKLVYATDEHGEFTQAWTYDVQSGEKAPLIEADWDVAYVGFSPSGRYRVHGVNADASTEVTVTDLRTGEAVPFPTGLPEGDVGSVRFSRNEQQIAFTVDSSRSPSDVFIAELGAGEARRLTDALNPAINAADLVEAEVVRYESYDGLAIPAIQYKPKSASAENPVPAIVLVHGGPGGQSRTGYSAMIQHLVNHGYAVLAANNRGSSGYGKTFYHMDDRKHGDVDLRDIVAARGYLEGLPWVDGDKVAVMGGSYGGYMTMAALTFHPEAFDAGVNIFGVTNWVRTLESIPAWWGSFREALYDEMGDPATDAERHRAISPLFHAENVTKPVLIVQGSNDPRVLQVESDEMVEALRENGVPVEYVLFDDEGHGFLKRDNRIEASEAYLAFLDQYLKGKGEESREGD</sequence>
<comment type="function">
    <text evidence="8">This enzyme catalyzes the hydrolysis of the N-terminal peptide bond of an N-acetylated peptide to generate an N-acetylated amino acid and a peptide with a free N-terminus. It preferentially cleaves off Ac-Ala, Ac-Met and Ac-Ser. Also, involved in the degradation of oxidized and glycated proteins.</text>
</comment>
<dbReference type="SUPFAM" id="SSF53474">
    <property type="entry name" value="alpha/beta-Hydrolases"/>
    <property type="match status" value="1"/>
</dbReference>
<dbReference type="Proteomes" id="UP000563524">
    <property type="component" value="Unassembled WGS sequence"/>
</dbReference>
<dbReference type="InterPro" id="IPR023302">
    <property type="entry name" value="Pept_S9A_N"/>
</dbReference>
<keyword evidence="4" id="KW-0720">Serine protease</keyword>
<evidence type="ECO:0000256" key="9">
    <source>
        <dbReference type="SAM" id="SignalP"/>
    </source>
</evidence>
<dbReference type="InterPro" id="IPR029058">
    <property type="entry name" value="AB_hydrolase_fold"/>
</dbReference>
<accession>A0A840I7P9</accession>
<dbReference type="RefSeq" id="WP_183819823.1">
    <property type="nucleotide sequence ID" value="NZ_JACHOB010000008.1"/>
</dbReference>
<dbReference type="GO" id="GO:0006508">
    <property type="term" value="P:proteolysis"/>
    <property type="evidence" value="ECO:0007669"/>
    <property type="project" value="UniProtKB-KW"/>
</dbReference>
<dbReference type="PANTHER" id="PTHR42776:SF27">
    <property type="entry name" value="DIPEPTIDYL PEPTIDASE FAMILY MEMBER 6"/>
    <property type="match status" value="1"/>
</dbReference>
<keyword evidence="2" id="KW-0645">Protease</keyword>
<evidence type="ECO:0000259" key="11">
    <source>
        <dbReference type="Pfam" id="PF02897"/>
    </source>
</evidence>
<dbReference type="Gene3D" id="2.120.10.30">
    <property type="entry name" value="TolB, C-terminal domain"/>
    <property type="match status" value="2"/>
</dbReference>
<organism evidence="12 13">
    <name type="scientific">Parvularcula dongshanensis</name>
    <dbReference type="NCBI Taxonomy" id="1173995"/>
    <lineage>
        <taxon>Bacteria</taxon>
        <taxon>Pseudomonadati</taxon>
        <taxon>Pseudomonadota</taxon>
        <taxon>Alphaproteobacteria</taxon>
        <taxon>Parvularculales</taxon>
        <taxon>Parvularculaceae</taxon>
        <taxon>Parvularcula</taxon>
    </lineage>
</organism>
<dbReference type="GO" id="GO:0004177">
    <property type="term" value="F:aminopeptidase activity"/>
    <property type="evidence" value="ECO:0007669"/>
    <property type="project" value="UniProtKB-KW"/>
</dbReference>
<feature type="domain" description="Peptidase S9A N-terminal" evidence="11">
    <location>
        <begin position="92"/>
        <end position="354"/>
    </location>
</feature>
<dbReference type="Gene3D" id="3.40.50.1820">
    <property type="entry name" value="alpha/beta hydrolase"/>
    <property type="match status" value="1"/>
</dbReference>
<evidence type="ECO:0000256" key="4">
    <source>
        <dbReference type="ARBA" id="ARBA00022825"/>
    </source>
</evidence>
<evidence type="ECO:0000256" key="2">
    <source>
        <dbReference type="ARBA" id="ARBA00022670"/>
    </source>
</evidence>
<dbReference type="InterPro" id="IPR002471">
    <property type="entry name" value="Pept_S9_AS"/>
</dbReference>
<evidence type="ECO:0000259" key="10">
    <source>
        <dbReference type="Pfam" id="PF00326"/>
    </source>
</evidence>
<reference evidence="12 13" key="1">
    <citation type="submission" date="2020-08" db="EMBL/GenBank/DDBJ databases">
        <title>Genomic Encyclopedia of Type Strains, Phase IV (KMG-IV): sequencing the most valuable type-strain genomes for metagenomic binning, comparative biology and taxonomic classification.</title>
        <authorList>
            <person name="Goeker M."/>
        </authorList>
    </citation>
    <scope>NUCLEOTIDE SEQUENCE [LARGE SCALE GENOMIC DNA]</scope>
    <source>
        <strain evidence="12 13">DSM 102850</strain>
    </source>
</reference>
<feature type="chain" id="PRO_5032854228" description="Acyl-peptide hydrolase" evidence="9">
    <location>
        <begin position="22"/>
        <end position="638"/>
    </location>
</feature>
<dbReference type="InterPro" id="IPR011042">
    <property type="entry name" value="6-blade_b-propeller_TolB-like"/>
</dbReference>
<evidence type="ECO:0000256" key="6">
    <source>
        <dbReference type="ARBA" id="ARBA00032284"/>
    </source>
</evidence>
<dbReference type="PRINTS" id="PR00862">
    <property type="entry name" value="PROLIGOPTASE"/>
</dbReference>
<dbReference type="Pfam" id="PF02897">
    <property type="entry name" value="Peptidase_S9_N"/>
    <property type="match status" value="1"/>
</dbReference>
<keyword evidence="12" id="KW-0031">Aminopeptidase</keyword>
<protein>
    <recommendedName>
        <fullName evidence="7">Acyl-peptide hydrolase</fullName>
    </recommendedName>
    <alternativeName>
        <fullName evidence="6">Acylaminoacyl-peptidase</fullName>
    </alternativeName>
</protein>